<keyword evidence="10" id="KW-1185">Reference proteome</keyword>
<feature type="compositionally biased region" description="Low complexity" evidence="7">
    <location>
        <begin position="41"/>
        <end position="56"/>
    </location>
</feature>
<dbReference type="Pfam" id="PF00628">
    <property type="entry name" value="PHD"/>
    <property type="match status" value="1"/>
</dbReference>
<dbReference type="Proteomes" id="UP000194127">
    <property type="component" value="Unassembled WGS sequence"/>
</dbReference>
<protein>
    <recommendedName>
        <fullName evidence="8">PHD-type domain-containing protein</fullName>
    </recommendedName>
</protein>
<feature type="region of interest" description="Disordered" evidence="7">
    <location>
        <begin position="444"/>
        <end position="466"/>
    </location>
</feature>
<evidence type="ECO:0000256" key="5">
    <source>
        <dbReference type="ARBA" id="ARBA00023242"/>
    </source>
</evidence>
<keyword evidence="3 6" id="KW-0863">Zinc-finger</keyword>
<evidence type="ECO:0000256" key="4">
    <source>
        <dbReference type="ARBA" id="ARBA00022833"/>
    </source>
</evidence>
<evidence type="ECO:0000313" key="10">
    <source>
        <dbReference type="Proteomes" id="UP000194127"/>
    </source>
</evidence>
<feature type="region of interest" description="Disordered" evidence="7">
    <location>
        <begin position="1"/>
        <end position="260"/>
    </location>
</feature>
<evidence type="ECO:0000256" key="6">
    <source>
        <dbReference type="PROSITE-ProRule" id="PRU00146"/>
    </source>
</evidence>
<feature type="compositionally biased region" description="Basic and acidic residues" evidence="7">
    <location>
        <begin position="362"/>
        <end position="371"/>
    </location>
</feature>
<dbReference type="STRING" id="670580.A0A1X6NGW7"/>
<feature type="region of interest" description="Disordered" evidence="7">
    <location>
        <begin position="1076"/>
        <end position="1115"/>
    </location>
</feature>
<name>A0A1X6NGW7_9APHY</name>
<dbReference type="AlphaFoldDB" id="A0A1X6NGW7"/>
<evidence type="ECO:0000313" key="9">
    <source>
        <dbReference type="EMBL" id="OSX67613.1"/>
    </source>
</evidence>
<dbReference type="InterPro" id="IPR013083">
    <property type="entry name" value="Znf_RING/FYVE/PHD"/>
</dbReference>
<dbReference type="GeneID" id="36321689"/>
<feature type="compositionally biased region" description="Polar residues" evidence="7">
    <location>
        <begin position="57"/>
        <end position="73"/>
    </location>
</feature>
<keyword evidence="2" id="KW-0479">Metal-binding</keyword>
<dbReference type="OrthoDB" id="436852at2759"/>
<dbReference type="InterPro" id="IPR011011">
    <property type="entry name" value="Znf_FYVE_PHD"/>
</dbReference>
<feature type="compositionally biased region" description="Low complexity" evidence="7">
    <location>
        <begin position="692"/>
        <end position="705"/>
    </location>
</feature>
<reference evidence="9 10" key="1">
    <citation type="submission" date="2017-04" db="EMBL/GenBank/DDBJ databases">
        <title>Genome Sequence of the Model Brown-Rot Fungus Postia placenta SB12.</title>
        <authorList>
            <consortium name="DOE Joint Genome Institute"/>
            <person name="Gaskell J."/>
            <person name="Kersten P."/>
            <person name="Larrondo L.F."/>
            <person name="Canessa P."/>
            <person name="Martinez D."/>
            <person name="Hibbett D."/>
            <person name="Schmoll M."/>
            <person name="Kubicek C.P."/>
            <person name="Martinez A.T."/>
            <person name="Yadav J."/>
            <person name="Master E."/>
            <person name="Magnuson J.K."/>
            <person name="James T."/>
            <person name="Yaver D."/>
            <person name="Berka R."/>
            <person name="Labutti K."/>
            <person name="Lipzen A."/>
            <person name="Aerts A."/>
            <person name="Barry K."/>
            <person name="Henrissat B."/>
            <person name="Blanchette R."/>
            <person name="Grigoriev I."/>
            <person name="Cullen D."/>
        </authorList>
    </citation>
    <scope>NUCLEOTIDE SEQUENCE [LARGE SCALE GENOMIC DNA]</scope>
    <source>
        <strain evidence="9 10">MAD-698-R-SB12</strain>
    </source>
</reference>
<dbReference type="InterPro" id="IPR001965">
    <property type="entry name" value="Znf_PHD"/>
</dbReference>
<dbReference type="GO" id="GO:0048188">
    <property type="term" value="C:Set1C/COMPASS complex"/>
    <property type="evidence" value="ECO:0007669"/>
    <property type="project" value="InterPro"/>
</dbReference>
<dbReference type="PROSITE" id="PS50016">
    <property type="entry name" value="ZF_PHD_2"/>
    <property type="match status" value="1"/>
</dbReference>
<feature type="compositionally biased region" description="Basic and acidic residues" evidence="7">
    <location>
        <begin position="154"/>
        <end position="165"/>
    </location>
</feature>
<evidence type="ECO:0000256" key="3">
    <source>
        <dbReference type="ARBA" id="ARBA00022771"/>
    </source>
</evidence>
<feature type="compositionally biased region" description="Low complexity" evidence="7">
    <location>
        <begin position="651"/>
        <end position="662"/>
    </location>
</feature>
<feature type="compositionally biased region" description="Basic and acidic residues" evidence="7">
    <location>
        <begin position="384"/>
        <end position="399"/>
    </location>
</feature>
<evidence type="ECO:0000256" key="7">
    <source>
        <dbReference type="SAM" id="MobiDB-lite"/>
    </source>
</evidence>
<proteinExistence type="predicted"/>
<evidence type="ECO:0000256" key="2">
    <source>
        <dbReference type="ARBA" id="ARBA00022723"/>
    </source>
</evidence>
<feature type="region of interest" description="Disordered" evidence="7">
    <location>
        <begin position="531"/>
        <end position="718"/>
    </location>
</feature>
<feature type="compositionally biased region" description="Polar residues" evidence="7">
    <location>
        <begin position="453"/>
        <end position="466"/>
    </location>
</feature>
<keyword evidence="4" id="KW-0862">Zinc</keyword>
<dbReference type="InterPro" id="IPR037869">
    <property type="entry name" value="Spp1/CFP1"/>
</dbReference>
<organism evidence="9 10">
    <name type="scientific">Postia placenta MAD-698-R-SB12</name>
    <dbReference type="NCBI Taxonomy" id="670580"/>
    <lineage>
        <taxon>Eukaryota</taxon>
        <taxon>Fungi</taxon>
        <taxon>Dikarya</taxon>
        <taxon>Basidiomycota</taxon>
        <taxon>Agaricomycotina</taxon>
        <taxon>Agaricomycetes</taxon>
        <taxon>Polyporales</taxon>
        <taxon>Adustoporiaceae</taxon>
        <taxon>Rhodonia</taxon>
    </lineage>
</organism>
<dbReference type="CDD" id="cd16039">
    <property type="entry name" value="PHD_SPP1"/>
    <property type="match status" value="1"/>
</dbReference>
<evidence type="ECO:0000256" key="1">
    <source>
        <dbReference type="ARBA" id="ARBA00004123"/>
    </source>
</evidence>
<feature type="compositionally biased region" description="Basic residues" evidence="7">
    <location>
        <begin position="631"/>
        <end position="646"/>
    </location>
</feature>
<dbReference type="PANTHER" id="PTHR46174:SF1">
    <property type="entry name" value="CXXC-TYPE ZINC FINGER PROTEIN 1"/>
    <property type="match status" value="1"/>
</dbReference>
<dbReference type="PANTHER" id="PTHR46174">
    <property type="entry name" value="CXXC-TYPE ZINC FINGER PROTEIN 1"/>
    <property type="match status" value="1"/>
</dbReference>
<dbReference type="PROSITE" id="PS01359">
    <property type="entry name" value="ZF_PHD_1"/>
    <property type="match status" value="1"/>
</dbReference>
<dbReference type="Gene3D" id="3.30.40.10">
    <property type="entry name" value="Zinc/RING finger domain, C3HC4 (zinc finger)"/>
    <property type="match status" value="1"/>
</dbReference>
<dbReference type="EMBL" id="KZ110591">
    <property type="protein sequence ID" value="OSX67613.1"/>
    <property type="molecule type" value="Genomic_DNA"/>
</dbReference>
<feature type="region of interest" description="Disordered" evidence="7">
    <location>
        <begin position="275"/>
        <end position="427"/>
    </location>
</feature>
<dbReference type="InterPro" id="IPR019786">
    <property type="entry name" value="Zinc_finger_PHD-type_CS"/>
</dbReference>
<feature type="compositionally biased region" description="Basic and acidic residues" evidence="7">
    <location>
        <begin position="277"/>
        <end position="297"/>
    </location>
</feature>
<dbReference type="RefSeq" id="XP_024344407.1">
    <property type="nucleotide sequence ID" value="XM_024476738.1"/>
</dbReference>
<dbReference type="InterPro" id="IPR019787">
    <property type="entry name" value="Znf_PHD-finger"/>
</dbReference>
<feature type="compositionally biased region" description="Low complexity" evidence="7">
    <location>
        <begin position="112"/>
        <end position="121"/>
    </location>
</feature>
<dbReference type="GO" id="GO:0045893">
    <property type="term" value="P:positive regulation of DNA-templated transcription"/>
    <property type="evidence" value="ECO:0007669"/>
    <property type="project" value="TreeGrafter"/>
</dbReference>
<feature type="compositionally biased region" description="Basic and acidic residues" evidence="7">
    <location>
        <begin position="617"/>
        <end position="626"/>
    </location>
</feature>
<keyword evidence="5" id="KW-0539">Nucleus</keyword>
<accession>A0A1X6NGW7</accession>
<dbReference type="SUPFAM" id="SSF57903">
    <property type="entry name" value="FYVE/PHD zinc finger"/>
    <property type="match status" value="1"/>
</dbReference>
<feature type="compositionally biased region" description="Basic and acidic residues" evidence="7">
    <location>
        <begin position="345"/>
        <end position="355"/>
    </location>
</feature>
<dbReference type="SMART" id="SM00249">
    <property type="entry name" value="PHD"/>
    <property type="match status" value="1"/>
</dbReference>
<feature type="domain" description="PHD-type" evidence="8">
    <location>
        <begin position="738"/>
        <end position="789"/>
    </location>
</feature>
<comment type="subcellular location">
    <subcellularLocation>
        <location evidence="1">Nucleus</location>
    </subcellularLocation>
</comment>
<gene>
    <name evidence="9" type="ORF">POSPLADRAFT_1030594</name>
</gene>
<evidence type="ECO:0000259" key="8">
    <source>
        <dbReference type="PROSITE" id="PS50016"/>
    </source>
</evidence>
<dbReference type="GO" id="GO:0008270">
    <property type="term" value="F:zinc ion binding"/>
    <property type="evidence" value="ECO:0007669"/>
    <property type="project" value="UniProtKB-KW"/>
</dbReference>
<feature type="compositionally biased region" description="Polar residues" evidence="7">
    <location>
        <begin position="299"/>
        <end position="313"/>
    </location>
</feature>
<sequence length="1115" mass="119895">MSTRPNATSPVHYIHPLTSPPGAYLPSSSYYPPVHTSVRRSSFTESVSPPLSSSSSQQFAPARTSQTRSTSNPDIPPMSESPPMFRNSSAASLPNILNAPSPSSRSGGGLAGLEALAQAATQERRRLSGEIAGVGQAGDDVGARMSSSPITQRSELRLEHVHETYVKPSSPVVTRSPTQPRRDISTFAENEPVAEGGSRLECEPPRKRRRSSSPSSHSVPTAHTLLAAPPPALPAPASDKAESPVIASPAVESGASPLYHHPGVVTRALQVTTIDVTPDHTRRVHDNGPAEPMKRALSDSVSQATSPKSNASQVDIGPAKRPHSDIVVPAISPGAEEQLLGSGKGAERRQPQDKKDKKKREKPASKKEKAKGAPAEQVRNDTGLSKDDAREQDPHEWLLEHYSSPRAAHFPSPAGASKPTASPYTLRPAFPDQFKAEVSLDSPHLDAGATADTVATPNTEMRTPTPLTILEMELKEAEIPRQTAARADAHDSDITMELDMAVSATPPPAAGGGGDNDTMELDVEDELLMLLDDEPRKPHSHSKHTSVIRDSSTKHVVSPSAVGAALDTRVSLLSMARQTSHPRDSMPPPASPVKESSRPGSAQPADRQEATGGTANKKKEAAEKSSSKPKAAAKPKAKSTAKSKPKAAKDGSVSAASPAPGALTPSMSTSSVKGKKATPLLGVNVPGTKRGASAAAASSRSRSASVMPSGSVAPEADGKGILEAGAEGVEKDVIMDDKLYCVCKTSYDEDRVMIACDRCDEWYHTQCVNMPDLEVDLVDQFFCPPCINSNPHLHLKTTYKRRCFSGLQHPHPSSPSACHKPARGAFSKYCSDECGVLYMQSRLDVWKGAKGSLWGSFKDARKREGVVVRVKDEADAEVKVKDMVGERTTSGLPSEVVKSPKTQLDWFLARLDAQLAKIASNRDHLKKEMEIIQWREKVIQLAATRADQLDECGWDQRLCFGDEEYAEFGVSVLESYEAAGQQKQDGDAMQVDGSPVDDGEWWCNGKKKCERHAGYGLYSLIAPCVSDPNYVRWQKLRATEIQFERDTRFGVLQRLTVEEREIRKQIEDVMDPKARASVLNTVGPPLQPLNGDATPNGPVKSKASSDANRKGKKKT</sequence>